<dbReference type="Proteomes" id="UP001066276">
    <property type="component" value="Chromosome 12"/>
</dbReference>
<comment type="caution">
    <text evidence="2">The sequence shown here is derived from an EMBL/GenBank/DDBJ whole genome shotgun (WGS) entry which is preliminary data.</text>
</comment>
<evidence type="ECO:0000256" key="1">
    <source>
        <dbReference type="SAM" id="MobiDB-lite"/>
    </source>
</evidence>
<dbReference type="AlphaFoldDB" id="A0AAV7KXX6"/>
<accession>A0AAV7KXX6</accession>
<reference evidence="2" key="1">
    <citation type="journal article" date="2022" name="bioRxiv">
        <title>Sequencing and chromosome-scale assembly of the giantPleurodeles waltlgenome.</title>
        <authorList>
            <person name="Brown T."/>
            <person name="Elewa A."/>
            <person name="Iarovenko S."/>
            <person name="Subramanian E."/>
            <person name="Araus A.J."/>
            <person name="Petzold A."/>
            <person name="Susuki M."/>
            <person name="Suzuki K.-i.T."/>
            <person name="Hayashi T."/>
            <person name="Toyoda A."/>
            <person name="Oliveira C."/>
            <person name="Osipova E."/>
            <person name="Leigh N.D."/>
            <person name="Simon A."/>
            <person name="Yun M.H."/>
        </authorList>
    </citation>
    <scope>NUCLEOTIDE SEQUENCE</scope>
    <source>
        <strain evidence="2">20211129_DDA</strain>
        <tissue evidence="2">Liver</tissue>
    </source>
</reference>
<feature type="region of interest" description="Disordered" evidence="1">
    <location>
        <begin position="1"/>
        <end position="24"/>
    </location>
</feature>
<gene>
    <name evidence="2" type="ORF">NDU88_001215</name>
</gene>
<name>A0AAV7KXX6_PLEWA</name>
<dbReference type="EMBL" id="JANPWB010000016">
    <property type="protein sequence ID" value="KAJ1081028.1"/>
    <property type="molecule type" value="Genomic_DNA"/>
</dbReference>
<keyword evidence="3" id="KW-1185">Reference proteome</keyword>
<protein>
    <submittedName>
        <fullName evidence="2">Uncharacterized protein</fullName>
    </submittedName>
</protein>
<organism evidence="2 3">
    <name type="scientific">Pleurodeles waltl</name>
    <name type="common">Iberian ribbed newt</name>
    <dbReference type="NCBI Taxonomy" id="8319"/>
    <lineage>
        <taxon>Eukaryota</taxon>
        <taxon>Metazoa</taxon>
        <taxon>Chordata</taxon>
        <taxon>Craniata</taxon>
        <taxon>Vertebrata</taxon>
        <taxon>Euteleostomi</taxon>
        <taxon>Amphibia</taxon>
        <taxon>Batrachia</taxon>
        <taxon>Caudata</taxon>
        <taxon>Salamandroidea</taxon>
        <taxon>Salamandridae</taxon>
        <taxon>Pleurodelinae</taxon>
        <taxon>Pleurodeles</taxon>
    </lineage>
</organism>
<proteinExistence type="predicted"/>
<evidence type="ECO:0000313" key="2">
    <source>
        <dbReference type="EMBL" id="KAJ1081028.1"/>
    </source>
</evidence>
<feature type="non-terminal residue" evidence="2">
    <location>
        <position position="60"/>
    </location>
</feature>
<evidence type="ECO:0000313" key="3">
    <source>
        <dbReference type="Proteomes" id="UP001066276"/>
    </source>
</evidence>
<sequence>YLHQPLWDESPWDQAGSDHHPGPEVQWWRAVRNRAVRVPLSREGGPYPGSASPTLREADV</sequence>
<feature type="region of interest" description="Disordered" evidence="1">
    <location>
        <begin position="40"/>
        <end position="60"/>
    </location>
</feature>
<feature type="non-terminal residue" evidence="2">
    <location>
        <position position="1"/>
    </location>
</feature>